<evidence type="ECO:0000256" key="1">
    <source>
        <dbReference type="SAM" id="MobiDB-lite"/>
    </source>
</evidence>
<keyword evidence="3" id="KW-1185">Reference proteome</keyword>
<name>A0A9D4LGP1_DREPO</name>
<feature type="region of interest" description="Disordered" evidence="1">
    <location>
        <begin position="36"/>
        <end position="57"/>
    </location>
</feature>
<sequence length="57" mass="6463">MDMNVTSEQSTTTLSIEPGMSTKTNFVGENVKMETQRTDEEMLDTKTNTDERCVKKT</sequence>
<protein>
    <submittedName>
        <fullName evidence="2">Uncharacterized protein</fullName>
    </submittedName>
</protein>
<organism evidence="2 3">
    <name type="scientific">Dreissena polymorpha</name>
    <name type="common">Zebra mussel</name>
    <name type="synonym">Mytilus polymorpha</name>
    <dbReference type="NCBI Taxonomy" id="45954"/>
    <lineage>
        <taxon>Eukaryota</taxon>
        <taxon>Metazoa</taxon>
        <taxon>Spiralia</taxon>
        <taxon>Lophotrochozoa</taxon>
        <taxon>Mollusca</taxon>
        <taxon>Bivalvia</taxon>
        <taxon>Autobranchia</taxon>
        <taxon>Heteroconchia</taxon>
        <taxon>Euheterodonta</taxon>
        <taxon>Imparidentia</taxon>
        <taxon>Neoheterodontei</taxon>
        <taxon>Myida</taxon>
        <taxon>Dreissenoidea</taxon>
        <taxon>Dreissenidae</taxon>
        <taxon>Dreissena</taxon>
    </lineage>
</organism>
<dbReference type="Proteomes" id="UP000828390">
    <property type="component" value="Unassembled WGS sequence"/>
</dbReference>
<dbReference type="EMBL" id="JAIWYP010000003">
    <property type="protein sequence ID" value="KAH3857479.1"/>
    <property type="molecule type" value="Genomic_DNA"/>
</dbReference>
<reference evidence="2" key="1">
    <citation type="journal article" date="2019" name="bioRxiv">
        <title>The Genome of the Zebra Mussel, Dreissena polymorpha: A Resource for Invasive Species Research.</title>
        <authorList>
            <person name="McCartney M.A."/>
            <person name="Auch B."/>
            <person name="Kono T."/>
            <person name="Mallez S."/>
            <person name="Zhang Y."/>
            <person name="Obille A."/>
            <person name="Becker A."/>
            <person name="Abrahante J.E."/>
            <person name="Garbe J."/>
            <person name="Badalamenti J.P."/>
            <person name="Herman A."/>
            <person name="Mangelson H."/>
            <person name="Liachko I."/>
            <person name="Sullivan S."/>
            <person name="Sone E.D."/>
            <person name="Koren S."/>
            <person name="Silverstein K.A.T."/>
            <person name="Beckman K.B."/>
            <person name="Gohl D.M."/>
        </authorList>
    </citation>
    <scope>NUCLEOTIDE SEQUENCE</scope>
    <source>
        <strain evidence="2">Duluth1</strain>
        <tissue evidence="2">Whole animal</tissue>
    </source>
</reference>
<reference evidence="2" key="2">
    <citation type="submission" date="2020-11" db="EMBL/GenBank/DDBJ databases">
        <authorList>
            <person name="McCartney M.A."/>
            <person name="Auch B."/>
            <person name="Kono T."/>
            <person name="Mallez S."/>
            <person name="Becker A."/>
            <person name="Gohl D.M."/>
            <person name="Silverstein K.A.T."/>
            <person name="Koren S."/>
            <person name="Bechman K.B."/>
            <person name="Herman A."/>
            <person name="Abrahante J.E."/>
            <person name="Garbe J."/>
        </authorList>
    </citation>
    <scope>NUCLEOTIDE SEQUENCE</scope>
    <source>
        <strain evidence="2">Duluth1</strain>
        <tissue evidence="2">Whole animal</tissue>
    </source>
</reference>
<proteinExistence type="predicted"/>
<gene>
    <name evidence="2" type="ORF">DPMN_100086</name>
</gene>
<evidence type="ECO:0000313" key="2">
    <source>
        <dbReference type="EMBL" id="KAH3857479.1"/>
    </source>
</evidence>
<comment type="caution">
    <text evidence="2">The sequence shown here is derived from an EMBL/GenBank/DDBJ whole genome shotgun (WGS) entry which is preliminary data.</text>
</comment>
<feature type="region of interest" description="Disordered" evidence="1">
    <location>
        <begin position="1"/>
        <end position="24"/>
    </location>
</feature>
<accession>A0A9D4LGP1</accession>
<dbReference type="AlphaFoldDB" id="A0A9D4LGP1"/>
<evidence type="ECO:0000313" key="3">
    <source>
        <dbReference type="Proteomes" id="UP000828390"/>
    </source>
</evidence>